<protein>
    <submittedName>
        <fullName evidence="1">Uncharacterized protein</fullName>
    </submittedName>
</protein>
<reference evidence="1" key="1">
    <citation type="submission" date="2014-05" db="EMBL/GenBank/DDBJ databases">
        <authorList>
            <person name="Chronopoulou M."/>
        </authorList>
    </citation>
    <scope>NUCLEOTIDE SEQUENCE</scope>
    <source>
        <tissue evidence="1">Whole organism</tissue>
    </source>
</reference>
<accession>A0A0K2UAL1</accession>
<feature type="non-terminal residue" evidence="1">
    <location>
        <position position="1"/>
    </location>
</feature>
<dbReference type="AlphaFoldDB" id="A0A0K2UAL1"/>
<dbReference type="EMBL" id="HACA01017913">
    <property type="protein sequence ID" value="CDW35274.1"/>
    <property type="molecule type" value="Transcribed_RNA"/>
</dbReference>
<evidence type="ECO:0000313" key="1">
    <source>
        <dbReference type="EMBL" id="CDW35274.1"/>
    </source>
</evidence>
<proteinExistence type="predicted"/>
<name>A0A0K2UAL1_LEPSM</name>
<organism evidence="1">
    <name type="scientific">Lepeophtheirus salmonis</name>
    <name type="common">Salmon louse</name>
    <name type="synonym">Caligus salmonis</name>
    <dbReference type="NCBI Taxonomy" id="72036"/>
    <lineage>
        <taxon>Eukaryota</taxon>
        <taxon>Metazoa</taxon>
        <taxon>Ecdysozoa</taxon>
        <taxon>Arthropoda</taxon>
        <taxon>Crustacea</taxon>
        <taxon>Multicrustacea</taxon>
        <taxon>Hexanauplia</taxon>
        <taxon>Copepoda</taxon>
        <taxon>Siphonostomatoida</taxon>
        <taxon>Caligidae</taxon>
        <taxon>Lepeophtheirus</taxon>
    </lineage>
</organism>
<sequence>TNKQYIAGFDFVGSGSSSSRIRTTRTDTYTTFVKCINLIHGHRFIILHPGTRVLSSCFWKVQNSEY</sequence>